<dbReference type="RefSeq" id="WP_248669239.1">
    <property type="nucleotide sequence ID" value="NZ_JALPRX010000109.1"/>
</dbReference>
<dbReference type="Proteomes" id="UP001139516">
    <property type="component" value="Unassembled WGS sequence"/>
</dbReference>
<keyword evidence="4" id="KW-1185">Reference proteome</keyword>
<sequence>MRTVALAHLTTLALDPPAMLRLAARTGYDAVGLRLIRVTPDSPGYPLMDDPALLRATRAAMRETGVAVHDIEFVRLTPETEVAALEPFLAAGAELGARQAIAAPYDPDLGRLADRFGALCDLGARYGIGVVLEFFPWTVVPGPAEAAAVVAAAGRDNGGILVDTLHFDRSGATLDTLRAIPPTRLPFLHLCDAPAARPADTEGLLHQARAERLPPGEGGLDLAGVLAAMPAGIPVSLEVPMTALTREAGPEAVARRVREAARRVLEPLRPDRAGPERPRLRPAT</sequence>
<reference evidence="3" key="1">
    <citation type="submission" date="2022-04" db="EMBL/GenBank/DDBJ databases">
        <title>Roseomonas acroporae sp. nov., isolated from coral Acropora digitifera.</title>
        <authorList>
            <person name="Sun H."/>
        </authorList>
    </citation>
    <scope>NUCLEOTIDE SEQUENCE</scope>
    <source>
        <strain evidence="3">NAR14</strain>
    </source>
</reference>
<protein>
    <submittedName>
        <fullName evidence="3">Sugar phosphate isomerase/epimerase</fullName>
    </submittedName>
</protein>
<gene>
    <name evidence="3" type="ORF">M0638_22680</name>
</gene>
<dbReference type="EMBL" id="JALPRX010000109">
    <property type="protein sequence ID" value="MCK8787184.1"/>
    <property type="molecule type" value="Genomic_DNA"/>
</dbReference>
<evidence type="ECO:0000313" key="4">
    <source>
        <dbReference type="Proteomes" id="UP001139516"/>
    </source>
</evidence>
<evidence type="ECO:0000313" key="3">
    <source>
        <dbReference type="EMBL" id="MCK8787184.1"/>
    </source>
</evidence>
<dbReference type="PANTHER" id="PTHR12110">
    <property type="entry name" value="HYDROXYPYRUVATE ISOMERASE"/>
    <property type="match status" value="1"/>
</dbReference>
<dbReference type="AlphaFoldDB" id="A0A9X2BYQ5"/>
<dbReference type="GO" id="GO:0016853">
    <property type="term" value="F:isomerase activity"/>
    <property type="evidence" value="ECO:0007669"/>
    <property type="project" value="UniProtKB-KW"/>
</dbReference>
<dbReference type="InterPro" id="IPR013022">
    <property type="entry name" value="Xyl_isomerase-like_TIM-brl"/>
</dbReference>
<evidence type="ECO:0000256" key="1">
    <source>
        <dbReference type="SAM" id="MobiDB-lite"/>
    </source>
</evidence>
<dbReference type="Pfam" id="PF01261">
    <property type="entry name" value="AP_endonuc_2"/>
    <property type="match status" value="1"/>
</dbReference>
<proteinExistence type="predicted"/>
<keyword evidence="3" id="KW-0413">Isomerase</keyword>
<name>A0A9X2BYQ5_9PROT</name>
<feature type="domain" description="Xylose isomerase-like TIM barrel" evidence="2">
    <location>
        <begin position="20"/>
        <end position="250"/>
    </location>
</feature>
<comment type="caution">
    <text evidence="3">The sequence shown here is derived from an EMBL/GenBank/DDBJ whole genome shotgun (WGS) entry which is preliminary data.</text>
</comment>
<feature type="region of interest" description="Disordered" evidence="1">
    <location>
        <begin position="265"/>
        <end position="284"/>
    </location>
</feature>
<organism evidence="3 4">
    <name type="scientific">Roseomonas acroporae</name>
    <dbReference type="NCBI Taxonomy" id="2937791"/>
    <lineage>
        <taxon>Bacteria</taxon>
        <taxon>Pseudomonadati</taxon>
        <taxon>Pseudomonadota</taxon>
        <taxon>Alphaproteobacteria</taxon>
        <taxon>Acetobacterales</taxon>
        <taxon>Roseomonadaceae</taxon>
        <taxon>Roseomonas</taxon>
    </lineage>
</organism>
<evidence type="ECO:0000259" key="2">
    <source>
        <dbReference type="Pfam" id="PF01261"/>
    </source>
</evidence>
<dbReference type="SUPFAM" id="SSF51658">
    <property type="entry name" value="Xylose isomerase-like"/>
    <property type="match status" value="1"/>
</dbReference>
<dbReference type="Gene3D" id="3.20.20.150">
    <property type="entry name" value="Divalent-metal-dependent TIM barrel enzymes"/>
    <property type="match status" value="1"/>
</dbReference>
<dbReference type="InterPro" id="IPR036237">
    <property type="entry name" value="Xyl_isomerase-like_sf"/>
</dbReference>
<dbReference type="PANTHER" id="PTHR12110:SF48">
    <property type="entry name" value="BLL3656 PROTEIN"/>
    <property type="match status" value="1"/>
</dbReference>
<dbReference type="InterPro" id="IPR050312">
    <property type="entry name" value="IolE/XylAMocC-like"/>
</dbReference>
<accession>A0A9X2BYQ5</accession>